<dbReference type="PANTHER" id="PTHR30629">
    <property type="entry name" value="PROPHAGE INTEGRASE"/>
    <property type="match status" value="1"/>
</dbReference>
<evidence type="ECO:0000256" key="3">
    <source>
        <dbReference type="ARBA" id="ARBA00023125"/>
    </source>
</evidence>
<dbReference type="GO" id="GO:0003677">
    <property type="term" value="F:DNA binding"/>
    <property type="evidence" value="ECO:0007669"/>
    <property type="project" value="UniProtKB-KW"/>
</dbReference>
<dbReference type="KEGG" id="man:A11S_2095"/>
<gene>
    <name evidence="6" type="ORF">A11S_2095</name>
</gene>
<dbReference type="Pfam" id="PF00589">
    <property type="entry name" value="Phage_integrase"/>
    <property type="match status" value="1"/>
</dbReference>
<dbReference type="Gene3D" id="1.10.150.130">
    <property type="match status" value="1"/>
</dbReference>
<keyword evidence="4" id="KW-0233">DNA recombination</keyword>
<dbReference type="Pfam" id="PF13356">
    <property type="entry name" value="Arm-DNA-bind_3"/>
    <property type="match status" value="1"/>
</dbReference>
<name>M4W0C4_9BACT</name>
<keyword evidence="3" id="KW-0238">DNA-binding</keyword>
<dbReference type="InterPro" id="IPR053876">
    <property type="entry name" value="Phage_int_M"/>
</dbReference>
<dbReference type="OrthoDB" id="9795573at2"/>
<evidence type="ECO:0000256" key="1">
    <source>
        <dbReference type="ARBA" id="ARBA00008857"/>
    </source>
</evidence>
<dbReference type="Gene3D" id="1.10.443.10">
    <property type="entry name" value="Intergrase catalytic core"/>
    <property type="match status" value="1"/>
</dbReference>
<dbReference type="InterPro" id="IPR050808">
    <property type="entry name" value="Phage_Integrase"/>
</dbReference>
<dbReference type="Proteomes" id="UP000011932">
    <property type="component" value="Chromosome"/>
</dbReference>
<feature type="domain" description="Tyr recombinase" evidence="5">
    <location>
        <begin position="200"/>
        <end position="384"/>
    </location>
</feature>
<dbReference type="HOGENOM" id="CLU_027562_0_0_5"/>
<dbReference type="InterPro" id="IPR038488">
    <property type="entry name" value="Integrase_DNA-bd_sf"/>
</dbReference>
<dbReference type="PROSITE" id="PS51898">
    <property type="entry name" value="TYR_RECOMBINASE"/>
    <property type="match status" value="1"/>
</dbReference>
<evidence type="ECO:0000259" key="5">
    <source>
        <dbReference type="PROSITE" id="PS51898"/>
    </source>
</evidence>
<dbReference type="InterPro" id="IPR011010">
    <property type="entry name" value="DNA_brk_join_enz"/>
</dbReference>
<dbReference type="InterPro" id="IPR013762">
    <property type="entry name" value="Integrase-like_cat_sf"/>
</dbReference>
<dbReference type="STRING" id="349215.A11S_2095"/>
<keyword evidence="2" id="KW-0229">DNA integration</keyword>
<dbReference type="CDD" id="cd00801">
    <property type="entry name" value="INT_P4_C"/>
    <property type="match status" value="1"/>
</dbReference>
<dbReference type="InterPro" id="IPR025166">
    <property type="entry name" value="Integrase_DNA_bind_dom"/>
</dbReference>
<dbReference type="RefSeq" id="WP_015468408.1">
    <property type="nucleotide sequence ID" value="NC_020812.1"/>
</dbReference>
<comment type="similarity">
    <text evidence="1">Belongs to the 'phage' integrase family.</text>
</comment>
<evidence type="ECO:0000256" key="2">
    <source>
        <dbReference type="ARBA" id="ARBA00022908"/>
    </source>
</evidence>
<sequence>MKLSDKTCKAAKPRESSYKLFDGGGLFLEITPNGSKLWRLKYRFLGKEKRISLGAYPIVSLADARDGRERAKKQLVQGVDPSNAKQAHRREAIRNAENTFKAVALEWHEKQLARWTSTHAQNVTRRMEVDIFPYIGNRPIADIDAPELLSVLRRIEARGALDVTARVKQISGQVFRYGIATGRCQRDPSADLKGALKVNKTTSYACLDIKEMPEFLEKLERNEARLFATTRRAIKILMLTFVRTGELINATWDEFDLENATWEIPGWRMKMRNPHIVPLSRQVIEILKEQKKETEHLTTPWVFPSQVRPKDPMSNNTILFAIGRMGYKKRMTGHGFRALAMSNIKEKLGYRHEVVDRQLAHAHRNKIDRAYDRAQFLDERRKMMGEWADYLDEVATAGNIVTGNFKKMMDA</sequence>
<evidence type="ECO:0000256" key="4">
    <source>
        <dbReference type="ARBA" id="ARBA00023172"/>
    </source>
</evidence>
<organism evidence="6 7">
    <name type="scientific">Micavibrio aeruginosavorus EPB</name>
    <dbReference type="NCBI Taxonomy" id="349215"/>
    <lineage>
        <taxon>Bacteria</taxon>
        <taxon>Pseudomonadati</taxon>
        <taxon>Bdellovibrionota</taxon>
        <taxon>Bdellovibrionia</taxon>
        <taxon>Bdellovibrionales</taxon>
        <taxon>Pseudobdellovibrionaceae</taxon>
        <taxon>Micavibrio</taxon>
    </lineage>
</organism>
<evidence type="ECO:0000313" key="6">
    <source>
        <dbReference type="EMBL" id="AGH98894.1"/>
    </source>
</evidence>
<dbReference type="SUPFAM" id="SSF56349">
    <property type="entry name" value="DNA breaking-rejoining enzymes"/>
    <property type="match status" value="1"/>
</dbReference>
<dbReference type="InterPro" id="IPR002104">
    <property type="entry name" value="Integrase_catalytic"/>
</dbReference>
<reference evidence="6 7" key="1">
    <citation type="journal article" date="2013" name="ISME J.">
        <title>By their genes ye shall know them: genomic signatures of predatory bacteria.</title>
        <authorList>
            <person name="Pasternak Z."/>
            <person name="Pietrokovski S."/>
            <person name="Rotem O."/>
            <person name="Gophna U."/>
            <person name="Lurie-Weinberger M.N."/>
            <person name="Jurkevitch E."/>
        </authorList>
    </citation>
    <scope>NUCLEOTIDE SEQUENCE [LARGE SCALE GENOMIC DNA]</scope>
    <source>
        <strain evidence="6">EPB</strain>
    </source>
</reference>
<dbReference type="PATRIC" id="fig|349215.9.peg.2034"/>
<dbReference type="AlphaFoldDB" id="M4W0C4"/>
<dbReference type="PANTHER" id="PTHR30629:SF2">
    <property type="entry name" value="PROPHAGE INTEGRASE INTS-RELATED"/>
    <property type="match status" value="1"/>
</dbReference>
<dbReference type="Pfam" id="PF22022">
    <property type="entry name" value="Phage_int_M"/>
    <property type="match status" value="1"/>
</dbReference>
<dbReference type="InterPro" id="IPR010998">
    <property type="entry name" value="Integrase_recombinase_N"/>
</dbReference>
<evidence type="ECO:0000313" key="7">
    <source>
        <dbReference type="Proteomes" id="UP000011932"/>
    </source>
</evidence>
<proteinExistence type="inferred from homology"/>
<dbReference type="EMBL" id="CP003538">
    <property type="protein sequence ID" value="AGH98894.1"/>
    <property type="molecule type" value="Genomic_DNA"/>
</dbReference>
<dbReference type="GO" id="GO:0006310">
    <property type="term" value="P:DNA recombination"/>
    <property type="evidence" value="ECO:0007669"/>
    <property type="project" value="UniProtKB-KW"/>
</dbReference>
<dbReference type="Gene3D" id="3.30.160.390">
    <property type="entry name" value="Integrase, DNA-binding domain"/>
    <property type="match status" value="1"/>
</dbReference>
<accession>M4W0C4</accession>
<protein>
    <submittedName>
        <fullName evidence="6">Integrase</fullName>
    </submittedName>
</protein>
<dbReference type="GO" id="GO:0015074">
    <property type="term" value="P:DNA integration"/>
    <property type="evidence" value="ECO:0007669"/>
    <property type="project" value="UniProtKB-KW"/>
</dbReference>